<evidence type="ECO:0000313" key="2">
    <source>
        <dbReference type="EMBL" id="NDK91896.1"/>
    </source>
</evidence>
<keyword evidence="3" id="KW-1185">Reference proteome</keyword>
<feature type="compositionally biased region" description="Basic and acidic residues" evidence="1">
    <location>
        <begin position="58"/>
        <end position="75"/>
    </location>
</feature>
<dbReference type="Proteomes" id="UP000466307">
    <property type="component" value="Unassembled WGS sequence"/>
</dbReference>
<dbReference type="EMBL" id="JAADZU010000088">
    <property type="protein sequence ID" value="NDK91896.1"/>
    <property type="molecule type" value="Genomic_DNA"/>
</dbReference>
<dbReference type="RefSeq" id="WP_157079429.1">
    <property type="nucleotide sequence ID" value="NZ_JAADZU010000088.1"/>
</dbReference>
<evidence type="ECO:0000256" key="1">
    <source>
        <dbReference type="SAM" id="MobiDB-lite"/>
    </source>
</evidence>
<sequence length="86" mass="9836">MWFVLISVGVLLVMWALLRDSRGLDYRSREVDAAMAEREFRATVQARRRRRAAAQARRAAEQDARQRRAQERRAGGDLPPAAGYAH</sequence>
<dbReference type="AlphaFoldDB" id="A0A7K3LUX7"/>
<gene>
    <name evidence="2" type="ORF">GYA93_20325</name>
</gene>
<feature type="region of interest" description="Disordered" evidence="1">
    <location>
        <begin position="47"/>
        <end position="86"/>
    </location>
</feature>
<protein>
    <submittedName>
        <fullName evidence="2">Uncharacterized protein</fullName>
    </submittedName>
</protein>
<name>A0A7K3LUX7_9ACTN</name>
<proteinExistence type="predicted"/>
<comment type="caution">
    <text evidence="2">The sequence shown here is derived from an EMBL/GenBank/DDBJ whole genome shotgun (WGS) entry which is preliminary data.</text>
</comment>
<evidence type="ECO:0000313" key="3">
    <source>
        <dbReference type="Proteomes" id="UP000466307"/>
    </source>
</evidence>
<reference evidence="2 3" key="1">
    <citation type="submission" date="2020-01" db="EMBL/GenBank/DDBJ databases">
        <title>Investigation of new actinobacteria for the biodesulphurisation of diesel fuel.</title>
        <authorList>
            <person name="Athi Narayanan S.M."/>
        </authorList>
    </citation>
    <scope>NUCLEOTIDE SEQUENCE [LARGE SCALE GENOMIC DNA]</scope>
    <source>
        <strain evidence="2 3">213E</strain>
    </source>
</reference>
<organism evidence="2 3">
    <name type="scientific">Gordonia desulfuricans</name>
    <dbReference type="NCBI Taxonomy" id="89051"/>
    <lineage>
        <taxon>Bacteria</taxon>
        <taxon>Bacillati</taxon>
        <taxon>Actinomycetota</taxon>
        <taxon>Actinomycetes</taxon>
        <taxon>Mycobacteriales</taxon>
        <taxon>Gordoniaceae</taxon>
        <taxon>Gordonia</taxon>
    </lineage>
</organism>
<accession>A0A7K3LUX7</accession>